<comment type="caution">
    <text evidence="6">The sequence shown here is derived from an EMBL/GenBank/DDBJ whole genome shotgun (WGS) entry which is preliminary data.</text>
</comment>
<dbReference type="Proteomes" id="UP000678393">
    <property type="component" value="Unassembled WGS sequence"/>
</dbReference>
<dbReference type="GO" id="GO:0016020">
    <property type="term" value="C:membrane"/>
    <property type="evidence" value="ECO:0007669"/>
    <property type="project" value="UniProtKB-SubCell"/>
</dbReference>
<feature type="transmembrane region" description="Helical" evidence="5">
    <location>
        <begin position="92"/>
        <end position="115"/>
    </location>
</feature>
<evidence type="ECO:0000313" key="7">
    <source>
        <dbReference type="Proteomes" id="UP000678393"/>
    </source>
</evidence>
<dbReference type="OrthoDB" id="5975578at2759"/>
<evidence type="ECO:0000313" key="6">
    <source>
        <dbReference type="EMBL" id="CAG5120003.1"/>
    </source>
</evidence>
<keyword evidence="2 5" id="KW-0812">Transmembrane</keyword>
<dbReference type="Pfam" id="PF10242">
    <property type="entry name" value="L_HMGIC_fpl"/>
    <property type="match status" value="1"/>
</dbReference>
<sequence>MHCGPPYIHISPVSLLWAFLSVLVASTSLLSFITPYWTVHPDHIHSFGLFNLCVRDQRFAHPRSLCMNFGLQTLTSSADIAKIPSGAWQAACLLYGAGVCVQILGALVSLVVLALGEPWHHRVALINGYMQTVG</sequence>
<organism evidence="6 7">
    <name type="scientific">Candidula unifasciata</name>
    <dbReference type="NCBI Taxonomy" id="100452"/>
    <lineage>
        <taxon>Eukaryota</taxon>
        <taxon>Metazoa</taxon>
        <taxon>Spiralia</taxon>
        <taxon>Lophotrochozoa</taxon>
        <taxon>Mollusca</taxon>
        <taxon>Gastropoda</taxon>
        <taxon>Heterobranchia</taxon>
        <taxon>Euthyneura</taxon>
        <taxon>Panpulmonata</taxon>
        <taxon>Eupulmonata</taxon>
        <taxon>Stylommatophora</taxon>
        <taxon>Helicina</taxon>
        <taxon>Helicoidea</taxon>
        <taxon>Geomitridae</taxon>
        <taxon>Candidula</taxon>
    </lineage>
</organism>
<comment type="subcellular location">
    <subcellularLocation>
        <location evidence="1">Membrane</location>
        <topology evidence="1">Multi-pass membrane protein</topology>
    </subcellularLocation>
</comment>
<gene>
    <name evidence="6" type="ORF">CUNI_LOCUS5561</name>
</gene>
<feature type="non-terminal residue" evidence="6">
    <location>
        <position position="134"/>
    </location>
</feature>
<keyword evidence="3 5" id="KW-1133">Transmembrane helix</keyword>
<dbReference type="PANTHER" id="PTHR12489">
    <property type="entry name" value="LIPOMA HMGIC FUSION PARTNER-LIKE PROTEIN"/>
    <property type="match status" value="1"/>
</dbReference>
<proteinExistence type="predicted"/>
<evidence type="ECO:0000256" key="5">
    <source>
        <dbReference type="SAM" id="Phobius"/>
    </source>
</evidence>
<keyword evidence="7" id="KW-1185">Reference proteome</keyword>
<name>A0A8S3YSV5_9EUPU</name>
<evidence type="ECO:0000256" key="2">
    <source>
        <dbReference type="ARBA" id="ARBA00022692"/>
    </source>
</evidence>
<accession>A0A8S3YSV5</accession>
<dbReference type="EMBL" id="CAJHNH020000812">
    <property type="protein sequence ID" value="CAG5120003.1"/>
    <property type="molecule type" value="Genomic_DNA"/>
</dbReference>
<protein>
    <submittedName>
        <fullName evidence="6">Uncharacterized protein</fullName>
    </submittedName>
</protein>
<evidence type="ECO:0000256" key="3">
    <source>
        <dbReference type="ARBA" id="ARBA00022989"/>
    </source>
</evidence>
<feature type="transmembrane region" description="Helical" evidence="5">
    <location>
        <begin position="15"/>
        <end position="37"/>
    </location>
</feature>
<evidence type="ECO:0000256" key="1">
    <source>
        <dbReference type="ARBA" id="ARBA00004141"/>
    </source>
</evidence>
<evidence type="ECO:0000256" key="4">
    <source>
        <dbReference type="ARBA" id="ARBA00023136"/>
    </source>
</evidence>
<reference evidence="6" key="1">
    <citation type="submission" date="2021-04" db="EMBL/GenBank/DDBJ databases">
        <authorList>
            <consortium name="Molecular Ecology Group"/>
        </authorList>
    </citation>
    <scope>NUCLEOTIDE SEQUENCE</scope>
</reference>
<dbReference type="AlphaFoldDB" id="A0A8S3YSV5"/>
<dbReference type="InterPro" id="IPR019372">
    <property type="entry name" value="LHFPL"/>
</dbReference>
<keyword evidence="4 5" id="KW-0472">Membrane</keyword>
<dbReference type="PANTHER" id="PTHR12489:SF22">
    <property type="entry name" value="SI:DKEY-35M8.1"/>
    <property type="match status" value="1"/>
</dbReference>